<proteinExistence type="inferred from homology"/>
<keyword evidence="4 6" id="KW-1133">Transmembrane helix</keyword>
<organism evidence="7 8">
    <name type="scientific">Spirosoma profusum</name>
    <dbReference type="NCBI Taxonomy" id="2771354"/>
    <lineage>
        <taxon>Bacteria</taxon>
        <taxon>Pseudomonadati</taxon>
        <taxon>Bacteroidota</taxon>
        <taxon>Cytophagia</taxon>
        <taxon>Cytophagales</taxon>
        <taxon>Cytophagaceae</taxon>
        <taxon>Spirosoma</taxon>
    </lineage>
</organism>
<feature type="transmembrane region" description="Helical" evidence="6">
    <location>
        <begin position="54"/>
        <end position="71"/>
    </location>
</feature>
<feature type="transmembrane region" description="Helical" evidence="6">
    <location>
        <begin position="169"/>
        <end position="186"/>
    </location>
</feature>
<dbReference type="EMBL" id="JACWZY010000012">
    <property type="protein sequence ID" value="MBD2702091.1"/>
    <property type="molecule type" value="Genomic_DNA"/>
</dbReference>
<feature type="transmembrane region" description="Helical" evidence="6">
    <location>
        <begin position="20"/>
        <end position="42"/>
    </location>
</feature>
<feature type="transmembrane region" description="Helical" evidence="6">
    <location>
        <begin position="107"/>
        <end position="129"/>
    </location>
</feature>
<protein>
    <submittedName>
        <fullName evidence="7">Bacteriorhodopsin</fullName>
    </submittedName>
</protein>
<evidence type="ECO:0000256" key="6">
    <source>
        <dbReference type="SAM" id="Phobius"/>
    </source>
</evidence>
<evidence type="ECO:0000256" key="2">
    <source>
        <dbReference type="ARBA" id="ARBA00008130"/>
    </source>
</evidence>
<comment type="caution">
    <text evidence="7">The sequence shown here is derived from an EMBL/GenBank/DDBJ whole genome shotgun (WGS) entry which is preliminary data.</text>
</comment>
<dbReference type="RefSeq" id="WP_190887942.1">
    <property type="nucleotide sequence ID" value="NZ_JACWZY010000012.1"/>
</dbReference>
<evidence type="ECO:0000256" key="1">
    <source>
        <dbReference type="ARBA" id="ARBA00004141"/>
    </source>
</evidence>
<keyword evidence="5 6" id="KW-0472">Membrane</keyword>
<accession>A0A926XXW5</accession>
<evidence type="ECO:0000313" key="7">
    <source>
        <dbReference type="EMBL" id="MBD2702091.1"/>
    </source>
</evidence>
<comment type="similarity">
    <text evidence="2">Belongs to the archaeal/bacterial/fungal opsin family.</text>
</comment>
<dbReference type="InterPro" id="IPR001425">
    <property type="entry name" value="Arc/bac/fun_rhodopsins"/>
</dbReference>
<dbReference type="Pfam" id="PF01036">
    <property type="entry name" value="Bac_rhodopsin"/>
    <property type="match status" value="1"/>
</dbReference>
<reference evidence="7" key="1">
    <citation type="submission" date="2020-09" db="EMBL/GenBank/DDBJ databases">
        <authorList>
            <person name="Kim M.K."/>
        </authorList>
    </citation>
    <scope>NUCLEOTIDE SEQUENCE</scope>
    <source>
        <strain evidence="7">BT702</strain>
    </source>
</reference>
<dbReference type="Proteomes" id="UP000598820">
    <property type="component" value="Unassembled WGS sequence"/>
</dbReference>
<evidence type="ECO:0000256" key="5">
    <source>
        <dbReference type="ARBA" id="ARBA00023136"/>
    </source>
</evidence>
<comment type="subcellular location">
    <subcellularLocation>
        <location evidence="1">Membrane</location>
        <topology evidence="1">Multi-pass membrane protein</topology>
    </subcellularLocation>
</comment>
<evidence type="ECO:0000313" key="8">
    <source>
        <dbReference type="Proteomes" id="UP000598820"/>
    </source>
</evidence>
<evidence type="ECO:0000256" key="3">
    <source>
        <dbReference type="ARBA" id="ARBA00022692"/>
    </source>
</evidence>
<evidence type="ECO:0000256" key="4">
    <source>
        <dbReference type="ARBA" id="ARBA00022989"/>
    </source>
</evidence>
<dbReference type="Gene3D" id="1.20.1070.10">
    <property type="entry name" value="Rhodopsin 7-helix transmembrane proteins"/>
    <property type="match status" value="1"/>
</dbReference>
<feature type="transmembrane region" description="Helical" evidence="6">
    <location>
        <begin position="234"/>
        <end position="256"/>
    </location>
</feature>
<keyword evidence="8" id="KW-1185">Reference proteome</keyword>
<feature type="transmembrane region" description="Helical" evidence="6">
    <location>
        <begin position="207"/>
        <end position="228"/>
    </location>
</feature>
<dbReference type="SMART" id="SM01021">
    <property type="entry name" value="Bac_rhodopsin"/>
    <property type="match status" value="1"/>
</dbReference>
<keyword evidence="3 6" id="KW-0812">Transmembrane</keyword>
<feature type="transmembrane region" description="Helical" evidence="6">
    <location>
        <begin position="136"/>
        <end position="157"/>
    </location>
</feature>
<dbReference type="SUPFAM" id="SSF81321">
    <property type="entry name" value="Family A G protein-coupled receptor-like"/>
    <property type="match status" value="1"/>
</dbReference>
<name>A0A926XXW5_9BACT</name>
<sequence>MEITDTFIPTAGTAGLLAMVTYFFLQVAMYGFLASFIFSLTVRDQLHSEQRSTFLLTALASAVAGLVYYQIQNHYVISLSELATITDSNDRQTSIREAYNAVGQYRYVSWFVTSPLLVIQLLSFLAVPWERIKRQYAGLLMAVLFMFLASYIGHQQLSFDNEIQTGPKLTWGLIALIDYVFIVFTLNRLWKDLGTQLPAIPQGTFRLSMFLLLSVWGVYLVGYFLTLLRLDFNWIHITFTLADIVGILVIGVIRYLTTIKPLKS</sequence>
<dbReference type="GO" id="GO:0016020">
    <property type="term" value="C:membrane"/>
    <property type="evidence" value="ECO:0007669"/>
    <property type="project" value="UniProtKB-SubCell"/>
</dbReference>
<dbReference type="AlphaFoldDB" id="A0A926XXW5"/>
<gene>
    <name evidence="7" type="ORF">IC229_15680</name>
</gene>